<protein>
    <submittedName>
        <fullName evidence="1">Uncharacterized protein</fullName>
    </submittedName>
</protein>
<gene>
    <name evidence="1" type="ORF">M413DRAFT_444826</name>
</gene>
<reference evidence="2" key="2">
    <citation type="submission" date="2015-01" db="EMBL/GenBank/DDBJ databases">
        <title>Evolutionary Origins and Diversification of the Mycorrhizal Mutualists.</title>
        <authorList>
            <consortium name="DOE Joint Genome Institute"/>
            <consortium name="Mycorrhizal Genomics Consortium"/>
            <person name="Kohler A."/>
            <person name="Kuo A."/>
            <person name="Nagy L.G."/>
            <person name="Floudas D."/>
            <person name="Copeland A."/>
            <person name="Barry K.W."/>
            <person name="Cichocki N."/>
            <person name="Veneault-Fourrey C."/>
            <person name="LaButti K."/>
            <person name="Lindquist E.A."/>
            <person name="Lipzen A."/>
            <person name="Lundell T."/>
            <person name="Morin E."/>
            <person name="Murat C."/>
            <person name="Riley R."/>
            <person name="Ohm R."/>
            <person name="Sun H."/>
            <person name="Tunlid A."/>
            <person name="Henrissat B."/>
            <person name="Grigoriev I.V."/>
            <person name="Hibbett D.S."/>
            <person name="Martin F."/>
        </authorList>
    </citation>
    <scope>NUCLEOTIDE SEQUENCE [LARGE SCALE GENOMIC DNA]</scope>
    <source>
        <strain evidence="2">h7</strain>
    </source>
</reference>
<dbReference type="Proteomes" id="UP000053424">
    <property type="component" value="Unassembled WGS sequence"/>
</dbReference>
<keyword evidence="2" id="KW-1185">Reference proteome</keyword>
<evidence type="ECO:0000313" key="2">
    <source>
        <dbReference type="Proteomes" id="UP000053424"/>
    </source>
</evidence>
<evidence type="ECO:0000313" key="1">
    <source>
        <dbReference type="EMBL" id="KIM42407.1"/>
    </source>
</evidence>
<dbReference type="HOGENOM" id="CLU_2574136_0_0_1"/>
<proteinExistence type="predicted"/>
<organism evidence="1 2">
    <name type="scientific">Hebeloma cylindrosporum</name>
    <dbReference type="NCBI Taxonomy" id="76867"/>
    <lineage>
        <taxon>Eukaryota</taxon>
        <taxon>Fungi</taxon>
        <taxon>Dikarya</taxon>
        <taxon>Basidiomycota</taxon>
        <taxon>Agaricomycotina</taxon>
        <taxon>Agaricomycetes</taxon>
        <taxon>Agaricomycetidae</taxon>
        <taxon>Agaricales</taxon>
        <taxon>Agaricineae</taxon>
        <taxon>Hymenogastraceae</taxon>
        <taxon>Hebeloma</taxon>
    </lineage>
</organism>
<name>A0A0C2YMZ4_HEBCY</name>
<accession>A0A0C2YMZ4</accession>
<dbReference type="EMBL" id="KN831778">
    <property type="protein sequence ID" value="KIM42407.1"/>
    <property type="molecule type" value="Genomic_DNA"/>
</dbReference>
<dbReference type="AlphaFoldDB" id="A0A0C2YMZ4"/>
<reference evidence="1 2" key="1">
    <citation type="submission" date="2014-04" db="EMBL/GenBank/DDBJ databases">
        <authorList>
            <consortium name="DOE Joint Genome Institute"/>
            <person name="Kuo A."/>
            <person name="Gay G."/>
            <person name="Dore J."/>
            <person name="Kohler A."/>
            <person name="Nagy L.G."/>
            <person name="Floudas D."/>
            <person name="Copeland A."/>
            <person name="Barry K.W."/>
            <person name="Cichocki N."/>
            <person name="Veneault-Fourrey C."/>
            <person name="LaButti K."/>
            <person name="Lindquist E.A."/>
            <person name="Lipzen A."/>
            <person name="Lundell T."/>
            <person name="Morin E."/>
            <person name="Murat C."/>
            <person name="Sun H."/>
            <person name="Tunlid A."/>
            <person name="Henrissat B."/>
            <person name="Grigoriev I.V."/>
            <person name="Hibbett D.S."/>
            <person name="Martin F."/>
            <person name="Nordberg H.P."/>
            <person name="Cantor M.N."/>
            <person name="Hua S.X."/>
        </authorList>
    </citation>
    <scope>NUCLEOTIDE SEQUENCE [LARGE SCALE GENOMIC DNA]</scope>
    <source>
        <strain evidence="2">h7</strain>
    </source>
</reference>
<sequence length="81" mass="9234">MTHSRAWNRMTEDLHLVHAPWVHAILFSWGQMDILLFKGYNSALSSVFPQTDSGKLSGRSAIQPLNPLRLDNFLKEIQGEI</sequence>